<dbReference type="InterPro" id="IPR016040">
    <property type="entry name" value="NAD(P)-bd_dom"/>
</dbReference>
<dbReference type="InterPro" id="IPR051606">
    <property type="entry name" value="Polyketide_Oxido-like"/>
</dbReference>
<reference evidence="3" key="1">
    <citation type="journal article" date="2014" name="Int. J. Syst. Evol. Microbiol.">
        <title>Complete genome sequence of Corynebacterium casei LMG S-19264T (=DSM 44701T), isolated from a smear-ripened cheese.</title>
        <authorList>
            <consortium name="US DOE Joint Genome Institute (JGI-PGF)"/>
            <person name="Walter F."/>
            <person name="Albersmeier A."/>
            <person name="Kalinowski J."/>
            <person name="Ruckert C."/>
        </authorList>
    </citation>
    <scope>NUCLEOTIDE SEQUENCE</scope>
    <source>
        <strain evidence="3">JCM 3131</strain>
    </source>
</reference>
<protein>
    <submittedName>
        <fullName evidence="3">NAD-dependent epimerase</fullName>
    </submittedName>
</protein>
<dbReference type="Gene3D" id="3.40.50.720">
    <property type="entry name" value="NAD(P)-binding Rossmann-like Domain"/>
    <property type="match status" value="1"/>
</dbReference>
<dbReference type="PANTHER" id="PTHR43355:SF2">
    <property type="entry name" value="FLAVIN REDUCTASE (NADPH)"/>
    <property type="match status" value="1"/>
</dbReference>
<feature type="region of interest" description="Disordered" evidence="1">
    <location>
        <begin position="1"/>
        <end position="20"/>
    </location>
</feature>
<proteinExistence type="predicted"/>
<evidence type="ECO:0000259" key="2">
    <source>
        <dbReference type="Pfam" id="PF13460"/>
    </source>
</evidence>
<dbReference type="EMBL" id="BMQK01000012">
    <property type="protein sequence ID" value="GGQ72919.1"/>
    <property type="molecule type" value="Genomic_DNA"/>
</dbReference>
<dbReference type="SUPFAM" id="SSF51735">
    <property type="entry name" value="NAD(P)-binding Rossmann-fold domains"/>
    <property type="match status" value="1"/>
</dbReference>
<accession>A0A918BJL4</accession>
<evidence type="ECO:0000313" key="4">
    <source>
        <dbReference type="Proteomes" id="UP000620156"/>
    </source>
</evidence>
<name>A0A918BJL4_9ACTN</name>
<organism evidence="3 4">
    <name type="scientific">Streptomyces ruber</name>
    <dbReference type="NCBI Taxonomy" id="83378"/>
    <lineage>
        <taxon>Bacteria</taxon>
        <taxon>Bacillati</taxon>
        <taxon>Actinomycetota</taxon>
        <taxon>Actinomycetes</taxon>
        <taxon>Kitasatosporales</taxon>
        <taxon>Streptomycetaceae</taxon>
        <taxon>Streptomyces</taxon>
    </lineage>
</organism>
<keyword evidence="4" id="KW-1185">Reference proteome</keyword>
<gene>
    <name evidence="3" type="ORF">GCM10010145_48280</name>
</gene>
<dbReference type="GO" id="GO:0016646">
    <property type="term" value="F:oxidoreductase activity, acting on the CH-NH group of donors, NAD or NADP as acceptor"/>
    <property type="evidence" value="ECO:0007669"/>
    <property type="project" value="TreeGrafter"/>
</dbReference>
<dbReference type="Pfam" id="PF13460">
    <property type="entry name" value="NAD_binding_10"/>
    <property type="match status" value="1"/>
</dbReference>
<dbReference type="AlphaFoldDB" id="A0A918BJL4"/>
<feature type="domain" description="NAD(P)-binding" evidence="2">
    <location>
        <begin position="17"/>
        <end position="161"/>
    </location>
</feature>
<reference evidence="3" key="2">
    <citation type="submission" date="2020-09" db="EMBL/GenBank/DDBJ databases">
        <authorList>
            <person name="Sun Q."/>
            <person name="Ohkuma M."/>
        </authorList>
    </citation>
    <scope>NUCLEOTIDE SEQUENCE</scope>
    <source>
        <strain evidence="3">JCM 3131</strain>
    </source>
</reference>
<evidence type="ECO:0000256" key="1">
    <source>
        <dbReference type="SAM" id="MobiDB-lite"/>
    </source>
</evidence>
<evidence type="ECO:0000313" key="3">
    <source>
        <dbReference type="EMBL" id="GGQ72919.1"/>
    </source>
</evidence>
<dbReference type="InterPro" id="IPR036291">
    <property type="entry name" value="NAD(P)-bd_dom_sf"/>
</dbReference>
<comment type="caution">
    <text evidence="3">The sequence shown here is derived from an EMBL/GenBank/DDBJ whole genome shotgun (WGS) entry which is preliminary data.</text>
</comment>
<sequence length="193" mass="19332">MAEATARGHGVTSSRSADADIADPEAVARAASGPDVAIAAVAPAEADPGNYFGAAANGLVTGLLNAEVTRLVWVSIASLLPDASGVPAVDTDGSPAAYRPFSLGHRLALGVIGASGPRWAAVSPAGDFGPDTSSVGGYALTEVGDLASRISRADHARALVDPAERSGLPREHVGVLPLSPDEKASVVRGEGHR</sequence>
<dbReference type="PANTHER" id="PTHR43355">
    <property type="entry name" value="FLAVIN REDUCTASE (NADPH)"/>
    <property type="match status" value="1"/>
</dbReference>
<dbReference type="Proteomes" id="UP000620156">
    <property type="component" value="Unassembled WGS sequence"/>
</dbReference>